<dbReference type="Pfam" id="PF00126">
    <property type="entry name" value="HTH_1"/>
    <property type="match status" value="1"/>
</dbReference>
<keyword evidence="5" id="KW-0812">Transmembrane</keyword>
<dbReference type="SUPFAM" id="SSF46785">
    <property type="entry name" value="Winged helix' DNA-binding domain"/>
    <property type="match status" value="1"/>
</dbReference>
<evidence type="ECO:0000256" key="4">
    <source>
        <dbReference type="ARBA" id="ARBA00023163"/>
    </source>
</evidence>
<comment type="similarity">
    <text evidence="1">Belongs to the LysR transcriptional regulatory family.</text>
</comment>
<accession>A0A494YWM3</accession>
<sequence length="295" mass="33959">MNFEQLLYIKNVLEHKSITIAAQKLFVSQSAISQAITALEKELQIKLFQRSRQGTIPTEDGKWMLPKLMEIYQKTVDIKQEVKNRQSELFGNLVIATVPGVFMTILPKTFAKFKNIHPRINYKIFESDNPKVIERVLNKEVDLGFIAKSDEINEEILHVRNLPISSNYYLIVNTHSPYALFQQISLKDLDNTSFIVYGYEYFANLIHRFSEREPHILFSSYNSEVIKKSVIEGLGVSILSDLMLKDDPYIAGGQLKAIKLVDSPFDTPVTYSLIYRKDCPNKMIVEKLISFLKVD</sequence>
<dbReference type="InterPro" id="IPR000847">
    <property type="entry name" value="LysR_HTH_N"/>
</dbReference>
<evidence type="ECO:0000256" key="3">
    <source>
        <dbReference type="ARBA" id="ARBA00023125"/>
    </source>
</evidence>
<dbReference type="PANTHER" id="PTHR30126">
    <property type="entry name" value="HTH-TYPE TRANSCRIPTIONAL REGULATOR"/>
    <property type="match status" value="1"/>
</dbReference>
<dbReference type="GO" id="GO:0000976">
    <property type="term" value="F:transcription cis-regulatory region binding"/>
    <property type="evidence" value="ECO:0007669"/>
    <property type="project" value="TreeGrafter"/>
</dbReference>
<dbReference type="EMBL" id="RBZN01000044">
    <property type="protein sequence ID" value="RKQ14422.1"/>
    <property type="molecule type" value="Genomic_DNA"/>
</dbReference>
<dbReference type="Gene3D" id="1.10.10.10">
    <property type="entry name" value="Winged helix-like DNA-binding domain superfamily/Winged helix DNA-binding domain"/>
    <property type="match status" value="1"/>
</dbReference>
<dbReference type="GO" id="GO:0003700">
    <property type="term" value="F:DNA-binding transcription factor activity"/>
    <property type="evidence" value="ECO:0007669"/>
    <property type="project" value="InterPro"/>
</dbReference>
<dbReference type="PROSITE" id="PS50931">
    <property type="entry name" value="HTH_LYSR"/>
    <property type="match status" value="1"/>
</dbReference>
<dbReference type="InterPro" id="IPR005119">
    <property type="entry name" value="LysR_subst-bd"/>
</dbReference>
<dbReference type="OrthoDB" id="9803735at2"/>
<feature type="transmembrane region" description="Helical" evidence="5">
    <location>
        <begin position="89"/>
        <end position="106"/>
    </location>
</feature>
<proteinExistence type="inferred from homology"/>
<keyword evidence="4" id="KW-0804">Transcription</keyword>
<gene>
    <name evidence="7" type="ORF">D8M03_13995</name>
</gene>
<dbReference type="RefSeq" id="WP_121215450.1">
    <property type="nucleotide sequence ID" value="NZ_RBZN01000044.1"/>
</dbReference>
<protein>
    <submittedName>
        <fullName evidence="7">LysR family transcriptional regulator</fullName>
    </submittedName>
</protein>
<organism evidence="7 8">
    <name type="scientific">Ureibacillus endophyticus</name>
    <dbReference type="NCBI Taxonomy" id="1978490"/>
    <lineage>
        <taxon>Bacteria</taxon>
        <taxon>Bacillati</taxon>
        <taxon>Bacillota</taxon>
        <taxon>Bacilli</taxon>
        <taxon>Bacillales</taxon>
        <taxon>Caryophanaceae</taxon>
        <taxon>Ureibacillus</taxon>
    </lineage>
</organism>
<comment type="caution">
    <text evidence="7">The sequence shown here is derived from an EMBL/GenBank/DDBJ whole genome shotgun (WGS) entry which is preliminary data.</text>
</comment>
<feature type="domain" description="HTH lysR-type" evidence="6">
    <location>
        <begin position="1"/>
        <end position="58"/>
    </location>
</feature>
<reference evidence="7 8" key="1">
    <citation type="journal article" date="2016" name="Antonie Van Leeuwenhoek">
        <title>Lysinibacillus endophyticus sp. nov., an indole-3-acetic acid producing endophytic bacterium isolated from corn root (Zea mays cv. Xinken-5).</title>
        <authorList>
            <person name="Yu J."/>
            <person name="Guan X."/>
            <person name="Liu C."/>
            <person name="Xiang W."/>
            <person name="Yu Z."/>
            <person name="Liu X."/>
            <person name="Wang G."/>
        </authorList>
    </citation>
    <scope>NUCLEOTIDE SEQUENCE [LARGE SCALE GENOMIC DNA]</scope>
    <source>
        <strain evidence="7 8">DSM 100506</strain>
    </source>
</reference>
<evidence type="ECO:0000313" key="8">
    <source>
        <dbReference type="Proteomes" id="UP000272238"/>
    </source>
</evidence>
<dbReference type="SUPFAM" id="SSF53850">
    <property type="entry name" value="Periplasmic binding protein-like II"/>
    <property type="match status" value="1"/>
</dbReference>
<keyword evidence="5" id="KW-1133">Transmembrane helix</keyword>
<dbReference type="PRINTS" id="PR00039">
    <property type="entry name" value="HTHLYSR"/>
</dbReference>
<evidence type="ECO:0000256" key="1">
    <source>
        <dbReference type="ARBA" id="ARBA00009437"/>
    </source>
</evidence>
<evidence type="ECO:0000313" key="7">
    <source>
        <dbReference type="EMBL" id="RKQ14422.1"/>
    </source>
</evidence>
<dbReference type="Pfam" id="PF03466">
    <property type="entry name" value="LysR_substrate"/>
    <property type="match status" value="1"/>
</dbReference>
<keyword evidence="5" id="KW-0472">Membrane</keyword>
<dbReference type="PANTHER" id="PTHR30126:SF40">
    <property type="entry name" value="HTH-TYPE TRANSCRIPTIONAL REGULATOR GLTR"/>
    <property type="match status" value="1"/>
</dbReference>
<keyword evidence="2" id="KW-0805">Transcription regulation</keyword>
<dbReference type="Gene3D" id="3.40.190.290">
    <property type="match status" value="1"/>
</dbReference>
<dbReference type="InterPro" id="IPR036388">
    <property type="entry name" value="WH-like_DNA-bd_sf"/>
</dbReference>
<dbReference type="CDD" id="cd05466">
    <property type="entry name" value="PBP2_LTTR_substrate"/>
    <property type="match status" value="1"/>
</dbReference>
<keyword evidence="3" id="KW-0238">DNA-binding</keyword>
<dbReference type="Proteomes" id="UP000272238">
    <property type="component" value="Unassembled WGS sequence"/>
</dbReference>
<dbReference type="AlphaFoldDB" id="A0A494YWM3"/>
<dbReference type="InterPro" id="IPR036390">
    <property type="entry name" value="WH_DNA-bd_sf"/>
</dbReference>
<name>A0A494YWM3_9BACL</name>
<keyword evidence="8" id="KW-1185">Reference proteome</keyword>
<evidence type="ECO:0000256" key="5">
    <source>
        <dbReference type="SAM" id="Phobius"/>
    </source>
</evidence>
<evidence type="ECO:0000259" key="6">
    <source>
        <dbReference type="PROSITE" id="PS50931"/>
    </source>
</evidence>
<evidence type="ECO:0000256" key="2">
    <source>
        <dbReference type="ARBA" id="ARBA00023015"/>
    </source>
</evidence>